<evidence type="ECO:0000313" key="8">
    <source>
        <dbReference type="EMBL" id="NMO15019.1"/>
    </source>
</evidence>
<dbReference type="PANTHER" id="PTHR33884">
    <property type="entry name" value="UPF0410 PROTEIN YMGE"/>
    <property type="match status" value="1"/>
</dbReference>
<accession>A0A848L895</accession>
<sequence>MAAIVFIIVGWVVGLVARAILPGTRHMGLVSMLLIGMVGGIVGGMFAGTFNTGTSLFVVRPGNLVGSAIGALAAVLIVHVLNRSRAHA</sequence>
<evidence type="ECO:0000256" key="4">
    <source>
        <dbReference type="ARBA" id="ARBA00022692"/>
    </source>
</evidence>
<evidence type="ECO:0000256" key="5">
    <source>
        <dbReference type="ARBA" id="ARBA00022989"/>
    </source>
</evidence>
<comment type="caution">
    <text evidence="8">The sequence shown here is derived from an EMBL/GenBank/DDBJ whole genome shotgun (WGS) entry which is preliminary data.</text>
</comment>
<dbReference type="RefSeq" id="WP_169344316.1">
    <property type="nucleotide sequence ID" value="NZ_JABBJJ010000030.1"/>
</dbReference>
<proteinExistence type="inferred from homology"/>
<gene>
    <name evidence="8" type="ORF">HG543_09145</name>
</gene>
<feature type="transmembrane region" description="Helical" evidence="7">
    <location>
        <begin position="62"/>
        <end position="81"/>
    </location>
</feature>
<keyword evidence="4 7" id="KW-0812">Transmembrane</keyword>
<dbReference type="GO" id="GO:0005886">
    <property type="term" value="C:plasma membrane"/>
    <property type="evidence" value="ECO:0007669"/>
    <property type="project" value="UniProtKB-SubCell"/>
</dbReference>
<dbReference type="InterPro" id="IPR007341">
    <property type="entry name" value="Transgly_assoc"/>
</dbReference>
<name>A0A848L895_9BACT</name>
<keyword evidence="5 7" id="KW-1133">Transmembrane helix</keyword>
<reference evidence="8 9" key="1">
    <citation type="submission" date="2020-04" db="EMBL/GenBank/DDBJ databases">
        <title>Draft genome of Pyxidicoccus fallax type strain.</title>
        <authorList>
            <person name="Whitworth D.E."/>
        </authorList>
    </citation>
    <scope>NUCLEOTIDE SEQUENCE [LARGE SCALE GENOMIC DNA]</scope>
    <source>
        <strain evidence="8 9">DSM 14698</strain>
    </source>
</reference>
<evidence type="ECO:0000256" key="1">
    <source>
        <dbReference type="ARBA" id="ARBA00004651"/>
    </source>
</evidence>
<evidence type="ECO:0000256" key="3">
    <source>
        <dbReference type="ARBA" id="ARBA00022475"/>
    </source>
</evidence>
<evidence type="ECO:0000313" key="9">
    <source>
        <dbReference type="Proteomes" id="UP000518300"/>
    </source>
</evidence>
<evidence type="ECO:0000256" key="6">
    <source>
        <dbReference type="ARBA" id="ARBA00023136"/>
    </source>
</evidence>
<dbReference type="EMBL" id="JABBJJ010000030">
    <property type="protein sequence ID" value="NMO15019.1"/>
    <property type="molecule type" value="Genomic_DNA"/>
</dbReference>
<keyword evidence="3" id="KW-1003">Cell membrane</keyword>
<keyword evidence="6 7" id="KW-0472">Membrane</keyword>
<dbReference type="AlphaFoldDB" id="A0A848L895"/>
<comment type="similarity">
    <text evidence="2">Belongs to the UPF0410 family.</text>
</comment>
<protein>
    <submittedName>
        <fullName evidence="8">GlsB/YeaQ/YmgE family stress response membrane protein</fullName>
    </submittedName>
</protein>
<dbReference type="Proteomes" id="UP000518300">
    <property type="component" value="Unassembled WGS sequence"/>
</dbReference>
<dbReference type="PANTHER" id="PTHR33884:SF3">
    <property type="entry name" value="UPF0410 PROTEIN YMGE"/>
    <property type="match status" value="1"/>
</dbReference>
<evidence type="ECO:0000256" key="2">
    <source>
        <dbReference type="ARBA" id="ARBA00011006"/>
    </source>
</evidence>
<evidence type="ECO:0000256" key="7">
    <source>
        <dbReference type="SAM" id="Phobius"/>
    </source>
</evidence>
<feature type="transmembrane region" description="Helical" evidence="7">
    <location>
        <begin position="28"/>
        <end position="50"/>
    </location>
</feature>
<keyword evidence="9" id="KW-1185">Reference proteome</keyword>
<comment type="subcellular location">
    <subcellularLocation>
        <location evidence="1">Cell membrane</location>
        <topology evidence="1">Multi-pass membrane protein</topology>
    </subcellularLocation>
</comment>
<organism evidence="8 9">
    <name type="scientific">Pyxidicoccus fallax</name>
    <dbReference type="NCBI Taxonomy" id="394095"/>
    <lineage>
        <taxon>Bacteria</taxon>
        <taxon>Pseudomonadati</taxon>
        <taxon>Myxococcota</taxon>
        <taxon>Myxococcia</taxon>
        <taxon>Myxococcales</taxon>
        <taxon>Cystobacterineae</taxon>
        <taxon>Myxococcaceae</taxon>
        <taxon>Pyxidicoccus</taxon>
    </lineage>
</organism>